<sequence length="133" mass="14875">MRQLNFEKLEVWKRSCRLSCDLYQLLDTCKNYGFKDQLTRSALSIASNIAEGEERETAKESARFLYIAKGSAGEAITQLYIGIEAGFLDKQKGLALINEAKEISAMLASLIKIRKGYVREDSAEYLGKAGPRS</sequence>
<dbReference type="SUPFAM" id="SSF158446">
    <property type="entry name" value="IVS-encoded protein-like"/>
    <property type="match status" value="1"/>
</dbReference>
<dbReference type="NCBIfam" id="NF008912">
    <property type="entry name" value="PRK12275.1-6"/>
    <property type="match status" value="1"/>
</dbReference>
<evidence type="ECO:0000313" key="1">
    <source>
        <dbReference type="EMBL" id="XAG25778.1"/>
    </source>
</evidence>
<reference evidence="1" key="1">
    <citation type="submission" date="2022-03" db="EMBL/GenBank/DDBJ databases">
        <title>Sea Food Isolates.</title>
        <authorList>
            <person name="Li c."/>
        </authorList>
    </citation>
    <scope>NUCLEOTIDE SEQUENCE</scope>
    <source>
        <strain evidence="1">19CA03SA04</strain>
    </source>
</reference>
<dbReference type="NCBIfam" id="TIGR02436">
    <property type="entry name" value="four helix bundle protein"/>
    <property type="match status" value="1"/>
</dbReference>
<dbReference type="Pfam" id="PF05635">
    <property type="entry name" value="23S_rRNA_IVP"/>
    <property type="match status" value="1"/>
</dbReference>
<dbReference type="AlphaFoldDB" id="A0AAU6T0E1"/>
<dbReference type="EMBL" id="CP095340">
    <property type="protein sequence ID" value="XAG25778.1"/>
    <property type="molecule type" value="Genomic_DNA"/>
</dbReference>
<protein>
    <submittedName>
        <fullName evidence="1">Four helix bundle protein</fullName>
    </submittedName>
</protein>
<proteinExistence type="predicted"/>
<dbReference type="CDD" id="cd16377">
    <property type="entry name" value="23S_rRNA_IVP_like"/>
    <property type="match status" value="1"/>
</dbReference>
<dbReference type="InterPro" id="IPR012657">
    <property type="entry name" value="23S_rRNA-intervening_sequence"/>
</dbReference>
<dbReference type="PANTHER" id="PTHR38471">
    <property type="entry name" value="FOUR HELIX BUNDLE PROTEIN"/>
    <property type="match status" value="1"/>
</dbReference>
<dbReference type="InterPro" id="IPR036583">
    <property type="entry name" value="23S_rRNA_IVS_sf"/>
</dbReference>
<organism evidence="1">
    <name type="scientific">bacterium 19CA03SA04</name>
    <dbReference type="NCBI Taxonomy" id="2920698"/>
    <lineage>
        <taxon>Bacteria</taxon>
    </lineage>
</organism>
<gene>
    <name evidence="1" type="ORF">MRM62_00665</name>
</gene>
<name>A0AAU6T0E1_UNCXX</name>
<accession>A0AAU6T0E1</accession>
<dbReference type="Gene3D" id="1.20.1440.60">
    <property type="entry name" value="23S rRNA-intervening sequence"/>
    <property type="match status" value="1"/>
</dbReference>
<dbReference type="PANTHER" id="PTHR38471:SF2">
    <property type="entry name" value="FOUR HELIX BUNDLE PROTEIN"/>
    <property type="match status" value="1"/>
</dbReference>